<dbReference type="GO" id="GO:0005778">
    <property type="term" value="C:peroxisomal membrane"/>
    <property type="evidence" value="ECO:0007669"/>
    <property type="project" value="InterPro"/>
</dbReference>
<evidence type="ECO:0000313" key="3">
    <source>
        <dbReference type="Proteomes" id="UP000813462"/>
    </source>
</evidence>
<dbReference type="GO" id="GO:0030674">
    <property type="term" value="F:protein-macromolecule adaptor activity"/>
    <property type="evidence" value="ECO:0007669"/>
    <property type="project" value="TreeGrafter"/>
</dbReference>
<accession>A0A978VE29</accession>
<dbReference type="GO" id="GO:0045046">
    <property type="term" value="P:protein import into peroxisome membrane"/>
    <property type="evidence" value="ECO:0007669"/>
    <property type="project" value="TreeGrafter"/>
</dbReference>
<reference evidence="2" key="1">
    <citation type="journal article" date="2021" name="Front. Plant Sci.">
        <title>Chromosome-Scale Genome Assembly for Chinese Sour Jujube and Insights Into Its Genome Evolution and Domestication Signature.</title>
        <authorList>
            <person name="Shen L.-Y."/>
            <person name="Luo H."/>
            <person name="Wang X.-L."/>
            <person name="Wang X.-M."/>
            <person name="Qiu X.-J."/>
            <person name="Liu H."/>
            <person name="Zhou S.-S."/>
            <person name="Jia K.-H."/>
            <person name="Nie S."/>
            <person name="Bao Y.-T."/>
            <person name="Zhang R.-G."/>
            <person name="Yun Q.-Z."/>
            <person name="Chai Y.-H."/>
            <person name="Lu J.-Y."/>
            <person name="Li Y."/>
            <person name="Zhao S.-W."/>
            <person name="Mao J.-F."/>
            <person name="Jia S.-G."/>
            <person name="Mao Y.-M."/>
        </authorList>
    </citation>
    <scope>NUCLEOTIDE SEQUENCE</scope>
    <source>
        <strain evidence="2">AT0</strain>
        <tissue evidence="2">Leaf</tissue>
    </source>
</reference>
<dbReference type="Proteomes" id="UP000813462">
    <property type="component" value="Unassembled WGS sequence"/>
</dbReference>
<name>A0A978VE29_ZIZJJ</name>
<sequence>MLSLRDFWRRHRRKVFVTAGVLGSGYLLYKLYNAHRQRLADLERALESERHNEELIKAQMQAHFDNIQRIADTTTLPHAMGYLDSRINEELDLSPLMERLVKGKDQPNSLTSSEKHELWERLKILSFTRMVLSIWTMAILNLYIRIQVNILGRHLYINTARDLGSSQSLEDPEIIDKDDQQKFLASSDFLPAYGLPSLISNMQAATTEVLKGKQLKDSFNTIVLHETITQILDAFMSAKSPHHWLDYLMPEDARLPKPATVSNSDEILSDTTEFDELMAETRAVLTSAEFGSVAEMALKAVVDVVVKDMEMQFGGDNLTSGLPLARLLPRVTQMGPILVEEPSKNQFIQVIRHVPEVELFFTLLYSNMPLT</sequence>
<evidence type="ECO:0000256" key="1">
    <source>
        <dbReference type="SAM" id="Coils"/>
    </source>
</evidence>
<dbReference type="EMBL" id="JAEACU010000005">
    <property type="protein sequence ID" value="KAH7528618.1"/>
    <property type="molecule type" value="Genomic_DNA"/>
</dbReference>
<feature type="coiled-coil region" evidence="1">
    <location>
        <begin position="32"/>
        <end position="59"/>
    </location>
</feature>
<keyword evidence="1" id="KW-0175">Coiled coil</keyword>
<dbReference type="AlphaFoldDB" id="A0A978VE29"/>
<comment type="caution">
    <text evidence="2">The sequence shown here is derived from an EMBL/GenBank/DDBJ whole genome shotgun (WGS) entry which is preliminary data.</text>
</comment>
<dbReference type="OrthoDB" id="45930at2759"/>
<proteinExistence type="predicted"/>
<dbReference type="InterPro" id="IPR006966">
    <property type="entry name" value="Peroxin-3"/>
</dbReference>
<dbReference type="PANTHER" id="PTHR28080:SF1">
    <property type="entry name" value="PEROXISOMAL BIOGENESIS FACTOR 3"/>
    <property type="match status" value="1"/>
</dbReference>
<evidence type="ECO:0008006" key="4">
    <source>
        <dbReference type="Google" id="ProtNLM"/>
    </source>
</evidence>
<dbReference type="Pfam" id="PF04882">
    <property type="entry name" value="Peroxin-3"/>
    <property type="match status" value="1"/>
</dbReference>
<organism evidence="2 3">
    <name type="scientific">Ziziphus jujuba var. spinosa</name>
    <dbReference type="NCBI Taxonomy" id="714518"/>
    <lineage>
        <taxon>Eukaryota</taxon>
        <taxon>Viridiplantae</taxon>
        <taxon>Streptophyta</taxon>
        <taxon>Embryophyta</taxon>
        <taxon>Tracheophyta</taxon>
        <taxon>Spermatophyta</taxon>
        <taxon>Magnoliopsida</taxon>
        <taxon>eudicotyledons</taxon>
        <taxon>Gunneridae</taxon>
        <taxon>Pentapetalae</taxon>
        <taxon>rosids</taxon>
        <taxon>fabids</taxon>
        <taxon>Rosales</taxon>
        <taxon>Rhamnaceae</taxon>
        <taxon>Paliureae</taxon>
        <taxon>Ziziphus</taxon>
    </lineage>
</organism>
<evidence type="ECO:0000313" key="2">
    <source>
        <dbReference type="EMBL" id="KAH7528618.1"/>
    </source>
</evidence>
<gene>
    <name evidence="2" type="ORF">FEM48_Zijuj05G0091000</name>
</gene>
<protein>
    <recommendedName>
        <fullName evidence="4">Peroxisome biogenesis protein 3-2-like</fullName>
    </recommendedName>
</protein>
<dbReference type="PANTHER" id="PTHR28080">
    <property type="entry name" value="PEROXISOMAL BIOGENESIS FACTOR 3"/>
    <property type="match status" value="1"/>
</dbReference>